<dbReference type="AlphaFoldDB" id="A0A830GPL8"/>
<organism evidence="2 3">
    <name type="scientific">Haloarcula pellucida</name>
    <dbReference type="NCBI Taxonomy" id="1427151"/>
    <lineage>
        <taxon>Archaea</taxon>
        <taxon>Methanobacteriati</taxon>
        <taxon>Methanobacteriota</taxon>
        <taxon>Stenosarchaea group</taxon>
        <taxon>Halobacteria</taxon>
        <taxon>Halobacteriales</taxon>
        <taxon>Haloarculaceae</taxon>
        <taxon>Haloarcula</taxon>
    </lineage>
</organism>
<protein>
    <recommendedName>
        <fullName evidence="4">HIT zinc finger</fullName>
    </recommendedName>
</protein>
<dbReference type="Proteomes" id="UP000605784">
    <property type="component" value="Unassembled WGS sequence"/>
</dbReference>
<evidence type="ECO:0000313" key="3">
    <source>
        <dbReference type="Proteomes" id="UP000605784"/>
    </source>
</evidence>
<comment type="caution">
    <text evidence="2">The sequence shown here is derived from an EMBL/GenBank/DDBJ whole genome shotgun (WGS) entry which is preliminary data.</text>
</comment>
<name>A0A830GPL8_9EURY</name>
<proteinExistence type="predicted"/>
<evidence type="ECO:0000313" key="2">
    <source>
        <dbReference type="EMBL" id="GGN97223.1"/>
    </source>
</evidence>
<sequence>MLECSMSVSGLCDLCDRPDVDHGCDRCGRLVCDRHWDETTGLCVECSVEAGKPGERTDPENLPDGVDTYRF</sequence>
<feature type="region of interest" description="Disordered" evidence="1">
    <location>
        <begin position="50"/>
        <end position="71"/>
    </location>
</feature>
<keyword evidence="3" id="KW-1185">Reference proteome</keyword>
<dbReference type="EMBL" id="BMOU01000004">
    <property type="protein sequence ID" value="GGN97223.1"/>
    <property type="molecule type" value="Genomic_DNA"/>
</dbReference>
<accession>A0A830GPL8</accession>
<gene>
    <name evidence="2" type="ORF">GCM10009030_26240</name>
</gene>
<evidence type="ECO:0008006" key="4">
    <source>
        <dbReference type="Google" id="ProtNLM"/>
    </source>
</evidence>
<evidence type="ECO:0000256" key="1">
    <source>
        <dbReference type="SAM" id="MobiDB-lite"/>
    </source>
</evidence>
<reference evidence="2" key="1">
    <citation type="journal article" date="2014" name="Int. J. Syst. Evol. Microbiol.">
        <title>Complete genome sequence of Corynebacterium casei LMG S-19264T (=DSM 44701T), isolated from a smear-ripened cheese.</title>
        <authorList>
            <consortium name="US DOE Joint Genome Institute (JGI-PGF)"/>
            <person name="Walter F."/>
            <person name="Albersmeier A."/>
            <person name="Kalinowski J."/>
            <person name="Ruckert C."/>
        </authorList>
    </citation>
    <scope>NUCLEOTIDE SEQUENCE</scope>
    <source>
        <strain evidence="2">JCM 17820</strain>
    </source>
</reference>
<reference evidence="2" key="2">
    <citation type="submission" date="2020-09" db="EMBL/GenBank/DDBJ databases">
        <authorList>
            <person name="Sun Q."/>
            <person name="Ohkuma M."/>
        </authorList>
    </citation>
    <scope>NUCLEOTIDE SEQUENCE</scope>
    <source>
        <strain evidence="2">JCM 17820</strain>
    </source>
</reference>